<feature type="coiled-coil region" evidence="1">
    <location>
        <begin position="341"/>
        <end position="382"/>
    </location>
</feature>
<keyword evidence="1" id="KW-0175">Coiled coil</keyword>
<feature type="compositionally biased region" description="Acidic residues" evidence="2">
    <location>
        <begin position="191"/>
        <end position="214"/>
    </location>
</feature>
<comment type="caution">
    <text evidence="3">The sequence shown here is derived from an EMBL/GenBank/DDBJ whole genome shotgun (WGS) entry which is preliminary data.</text>
</comment>
<evidence type="ECO:0000256" key="1">
    <source>
        <dbReference type="SAM" id="Coils"/>
    </source>
</evidence>
<feature type="region of interest" description="Disordered" evidence="2">
    <location>
        <begin position="1"/>
        <end position="215"/>
    </location>
</feature>
<feature type="compositionally biased region" description="Polar residues" evidence="2">
    <location>
        <begin position="174"/>
        <end position="184"/>
    </location>
</feature>
<evidence type="ECO:0000313" key="4">
    <source>
        <dbReference type="Proteomes" id="UP000077202"/>
    </source>
</evidence>
<dbReference type="EMBL" id="LVLJ01001697">
    <property type="protein sequence ID" value="OAE28689.1"/>
    <property type="molecule type" value="Genomic_DNA"/>
</dbReference>
<evidence type="ECO:0000313" key="3">
    <source>
        <dbReference type="EMBL" id="OAE28689.1"/>
    </source>
</evidence>
<evidence type="ECO:0000256" key="2">
    <source>
        <dbReference type="SAM" id="MobiDB-lite"/>
    </source>
</evidence>
<keyword evidence="4" id="KW-1185">Reference proteome</keyword>
<organism evidence="3 4">
    <name type="scientific">Marchantia polymorpha subsp. ruderalis</name>
    <dbReference type="NCBI Taxonomy" id="1480154"/>
    <lineage>
        <taxon>Eukaryota</taxon>
        <taxon>Viridiplantae</taxon>
        <taxon>Streptophyta</taxon>
        <taxon>Embryophyta</taxon>
        <taxon>Marchantiophyta</taxon>
        <taxon>Marchantiopsida</taxon>
        <taxon>Marchantiidae</taxon>
        <taxon>Marchantiales</taxon>
        <taxon>Marchantiaceae</taxon>
        <taxon>Marchantia</taxon>
    </lineage>
</organism>
<name>A0A176W6M6_MARPO</name>
<dbReference type="AlphaFoldDB" id="A0A176W6M6"/>
<sequence>MATSIESTVVPHFWSPVHRTPPHVPPVHRQESPPFQRRKGKEPAEEPPTRHRPSGPDPPAHHAPQFAPSAPGPSSRGDTSRERAEAAPSAGSPPIDAPSAVGPIGQGTSGVRPPAMSPSATDDGDRENAVGNQPASDGDAARVHSPSALDILATSSEAAAVPSQAAHVEDVQPHSGQSPTQSMATEILHSDDDDGGSTEEMSGAEDTEEEEEEIVGAPAAALSEQVIPLLRYLDRKVDKYADPLQPGSYIELVRRRTRTKVHTSKLLARVDQELRDLKEKHECLWGQYKLNQKFYKHSEKMKDEKLDELTKEQVKVKEALISEQAQNRILSEELVRQTRLLEQCQLARQADEELIRRLQSECGELRAQRAEAELQLVVVEDDRRREEDWQGRELVRGSRPRRRRSTGSAECSVAWFRAGV</sequence>
<proteinExistence type="predicted"/>
<gene>
    <name evidence="3" type="ORF">AXG93_2202s1020</name>
</gene>
<reference evidence="3" key="1">
    <citation type="submission" date="2016-03" db="EMBL/GenBank/DDBJ databases">
        <title>Mechanisms controlling the formation of the plant cell surface in tip-growing cells are functionally conserved among land plants.</title>
        <authorList>
            <person name="Honkanen S."/>
            <person name="Jones V.A."/>
            <person name="Morieri G."/>
            <person name="Champion C."/>
            <person name="Hetherington A.J."/>
            <person name="Kelly S."/>
            <person name="Saint-Marcoux D."/>
            <person name="Proust H."/>
            <person name="Prescott H."/>
            <person name="Dolan L."/>
        </authorList>
    </citation>
    <scope>NUCLEOTIDE SEQUENCE [LARGE SCALE GENOMIC DNA]</scope>
    <source>
        <tissue evidence="3">Whole gametophyte</tissue>
    </source>
</reference>
<protein>
    <submittedName>
        <fullName evidence="3">Uncharacterized protein</fullName>
    </submittedName>
</protein>
<accession>A0A176W6M6</accession>
<dbReference type="Proteomes" id="UP000077202">
    <property type="component" value="Unassembled WGS sequence"/>
</dbReference>